<dbReference type="RefSeq" id="WP_126419469.1">
    <property type="nucleotide sequence ID" value="NZ_AP018827.1"/>
</dbReference>
<protein>
    <submittedName>
        <fullName evidence="1">Uncharacterized protein</fullName>
    </submittedName>
</protein>
<name>A0A3G9G0T4_9CAUL</name>
<dbReference type="EMBL" id="AP018827">
    <property type="protein sequence ID" value="BBF79465.1"/>
    <property type="molecule type" value="Genomic_DNA"/>
</dbReference>
<evidence type="ECO:0000313" key="2">
    <source>
        <dbReference type="Proteomes" id="UP000278756"/>
    </source>
</evidence>
<proteinExistence type="predicted"/>
<organism evidence="1 2">
    <name type="scientific">Asticcacaulis excentricus</name>
    <dbReference type="NCBI Taxonomy" id="78587"/>
    <lineage>
        <taxon>Bacteria</taxon>
        <taxon>Pseudomonadati</taxon>
        <taxon>Pseudomonadota</taxon>
        <taxon>Alphaproteobacteria</taxon>
        <taxon>Caulobacterales</taxon>
        <taxon>Caulobacteraceae</taxon>
        <taxon>Asticcacaulis</taxon>
    </lineage>
</organism>
<accession>A0A3G9G0T4</accession>
<dbReference type="AlphaFoldDB" id="A0A3G9G0T4"/>
<dbReference type="OrthoDB" id="9786548at2"/>
<gene>
    <name evidence="1" type="ORF">EM6_0030</name>
</gene>
<sequence length="158" mass="17182">MKTALILEVPNDLHAKLGDALSNAAMLARVEGALHTLSAQFKGWLSDDIIRLNRAVKAACQTPGEASRQELLRRYGDLKGMGTTYGYPLVSRVAASACLLLTANSDLALTLPLLEAHAAAITVLVDCEIRDESHVEGQRLADELEVQVQPFHNRVLRL</sequence>
<reference evidence="2" key="2">
    <citation type="journal article" date="2017" name="Plant Physiol. Biochem.">
        <title>Differential oxidative and antioxidative response of duckweed Lemna minor toward plant growth promoting/inhibiting bacteria.</title>
        <authorList>
            <person name="Ishizawa H."/>
            <person name="Kuroda M."/>
            <person name="Morikawa M."/>
            <person name="Ike M."/>
        </authorList>
    </citation>
    <scope>NUCLEOTIDE SEQUENCE [LARGE SCALE GENOMIC DNA]</scope>
    <source>
        <strain evidence="2">M6</strain>
    </source>
</reference>
<reference evidence="2" key="1">
    <citation type="journal article" date="2017" name="Biotechnol. Biofuels">
        <title>Evaluation of environmental bacterial communities as a factor affecting the growth of duckweed Lemna minor.</title>
        <authorList>
            <person name="Ishizawa H."/>
            <person name="Kuroda M."/>
            <person name="Morikawa M."/>
            <person name="Ike M."/>
        </authorList>
    </citation>
    <scope>NUCLEOTIDE SEQUENCE [LARGE SCALE GENOMIC DNA]</scope>
    <source>
        <strain evidence="2">M6</strain>
    </source>
</reference>
<evidence type="ECO:0000313" key="1">
    <source>
        <dbReference type="EMBL" id="BBF79465.1"/>
    </source>
</evidence>
<dbReference type="Proteomes" id="UP000278756">
    <property type="component" value="Chromosome 1"/>
</dbReference>